<comment type="caution">
    <text evidence="2">The sequence shown here is derived from an EMBL/GenBank/DDBJ whole genome shotgun (WGS) entry which is preliminary data.</text>
</comment>
<dbReference type="SUPFAM" id="SSF54637">
    <property type="entry name" value="Thioesterase/thiol ester dehydrase-isomerase"/>
    <property type="match status" value="1"/>
</dbReference>
<dbReference type="Pfam" id="PF13452">
    <property type="entry name" value="FAS1_DH_region"/>
    <property type="match status" value="1"/>
</dbReference>
<dbReference type="InterPro" id="IPR029069">
    <property type="entry name" value="HotDog_dom_sf"/>
</dbReference>
<dbReference type="Gene3D" id="3.10.129.10">
    <property type="entry name" value="Hotdog Thioesterase"/>
    <property type="match status" value="1"/>
</dbReference>
<evidence type="ECO:0000313" key="2">
    <source>
        <dbReference type="EMBL" id="OLF11223.1"/>
    </source>
</evidence>
<accession>A0A7Z0WRE3</accession>
<reference evidence="2 3" key="1">
    <citation type="submission" date="2016-12" db="EMBL/GenBank/DDBJ databases">
        <title>The draft genome sequence of Actinophytocola xinjiangensis.</title>
        <authorList>
            <person name="Wang W."/>
            <person name="Yuan L."/>
        </authorList>
    </citation>
    <scope>NUCLEOTIDE SEQUENCE [LARGE SCALE GENOMIC DNA]</scope>
    <source>
        <strain evidence="2 3">CGMCC 4.4663</strain>
    </source>
</reference>
<sequence>MDPSHAGHAYPRSEIYEVGRAKIQEFADAIGDPNPAYRDVEAAKALGHPDVIAPPTFPTILFGRYSMHSLVEDERLGLDYDRMVHGDMSFRYERPVRAGDRLTVVTRIDRIMARAGNDFLDLSVEVDTADGERVVVAGAQLVVRGEP</sequence>
<proteinExistence type="predicted"/>
<dbReference type="InterPro" id="IPR039569">
    <property type="entry name" value="FAS1-like_DH_region"/>
</dbReference>
<name>A0A7Z0WRE3_9PSEU</name>
<dbReference type="InterPro" id="IPR016709">
    <property type="entry name" value="HadA-like"/>
</dbReference>
<dbReference type="CDD" id="cd03441">
    <property type="entry name" value="R_hydratase_like"/>
    <property type="match status" value="1"/>
</dbReference>
<protein>
    <recommendedName>
        <fullName evidence="1">FAS1-like dehydratase domain-containing protein</fullName>
    </recommendedName>
</protein>
<organism evidence="2 3">
    <name type="scientific">Actinophytocola xinjiangensis</name>
    <dbReference type="NCBI Taxonomy" id="485602"/>
    <lineage>
        <taxon>Bacteria</taxon>
        <taxon>Bacillati</taxon>
        <taxon>Actinomycetota</taxon>
        <taxon>Actinomycetes</taxon>
        <taxon>Pseudonocardiales</taxon>
        <taxon>Pseudonocardiaceae</taxon>
    </lineage>
</organism>
<dbReference type="EMBL" id="MSIF01000005">
    <property type="protein sequence ID" value="OLF11223.1"/>
    <property type="molecule type" value="Genomic_DNA"/>
</dbReference>
<dbReference type="AlphaFoldDB" id="A0A7Z0WRE3"/>
<dbReference type="PIRSF" id="PIRSF018072">
    <property type="entry name" value="UCP018072"/>
    <property type="match status" value="1"/>
</dbReference>
<dbReference type="RefSeq" id="WP_075133383.1">
    <property type="nucleotide sequence ID" value="NZ_MSIF01000005.1"/>
</dbReference>
<keyword evidence="3" id="KW-1185">Reference proteome</keyword>
<gene>
    <name evidence="2" type="ORF">BLA60_13415</name>
</gene>
<dbReference type="Proteomes" id="UP000185696">
    <property type="component" value="Unassembled WGS sequence"/>
</dbReference>
<evidence type="ECO:0000259" key="1">
    <source>
        <dbReference type="Pfam" id="PF13452"/>
    </source>
</evidence>
<evidence type="ECO:0000313" key="3">
    <source>
        <dbReference type="Proteomes" id="UP000185696"/>
    </source>
</evidence>
<feature type="domain" description="FAS1-like dehydratase" evidence="1">
    <location>
        <begin position="5"/>
        <end position="135"/>
    </location>
</feature>
<dbReference type="OrthoDB" id="5415111at2"/>